<dbReference type="SUPFAM" id="SSF53098">
    <property type="entry name" value="Ribonuclease H-like"/>
    <property type="match status" value="1"/>
</dbReference>
<gene>
    <name evidence="2" type="ORF">HRI_004445600</name>
</gene>
<dbReference type="OrthoDB" id="6752380at2759"/>
<dbReference type="EMBL" id="BSYR01000048">
    <property type="protein sequence ID" value="GMJ07764.1"/>
    <property type="molecule type" value="Genomic_DNA"/>
</dbReference>
<dbReference type="Gene3D" id="3.30.420.10">
    <property type="entry name" value="Ribonuclease H-like superfamily/Ribonuclease H"/>
    <property type="match status" value="1"/>
</dbReference>
<name>A0A9W7MML9_HIBTR</name>
<dbReference type="GO" id="GO:0003676">
    <property type="term" value="F:nucleic acid binding"/>
    <property type="evidence" value="ECO:0007669"/>
    <property type="project" value="InterPro"/>
</dbReference>
<evidence type="ECO:0000313" key="2">
    <source>
        <dbReference type="EMBL" id="GMJ07764.1"/>
    </source>
</evidence>
<organism evidence="2 3">
    <name type="scientific">Hibiscus trionum</name>
    <name type="common">Flower of an hour</name>
    <dbReference type="NCBI Taxonomy" id="183268"/>
    <lineage>
        <taxon>Eukaryota</taxon>
        <taxon>Viridiplantae</taxon>
        <taxon>Streptophyta</taxon>
        <taxon>Embryophyta</taxon>
        <taxon>Tracheophyta</taxon>
        <taxon>Spermatophyta</taxon>
        <taxon>Magnoliopsida</taxon>
        <taxon>eudicotyledons</taxon>
        <taxon>Gunneridae</taxon>
        <taxon>Pentapetalae</taxon>
        <taxon>rosids</taxon>
        <taxon>malvids</taxon>
        <taxon>Malvales</taxon>
        <taxon>Malvaceae</taxon>
        <taxon>Malvoideae</taxon>
        <taxon>Hibiscus</taxon>
    </lineage>
</organism>
<dbReference type="PANTHER" id="PTHR35046:SF9">
    <property type="entry name" value="RNA-DIRECTED DNA POLYMERASE"/>
    <property type="match status" value="1"/>
</dbReference>
<evidence type="ECO:0000259" key="1">
    <source>
        <dbReference type="PROSITE" id="PS50994"/>
    </source>
</evidence>
<dbReference type="PROSITE" id="PS50994">
    <property type="entry name" value="INTEGRASE"/>
    <property type="match status" value="1"/>
</dbReference>
<accession>A0A9W7MML9</accession>
<dbReference type="PANTHER" id="PTHR35046">
    <property type="entry name" value="ZINC KNUCKLE (CCHC-TYPE) FAMILY PROTEIN"/>
    <property type="match status" value="1"/>
</dbReference>
<dbReference type="GO" id="GO:0015074">
    <property type="term" value="P:DNA integration"/>
    <property type="evidence" value="ECO:0007669"/>
    <property type="project" value="InterPro"/>
</dbReference>
<sequence length="118" mass="13675">MRDVRRFVGECQTCQHMKNGSLALGGLLQSLNILSQVFEDITLDFIIGLPKSNGKEVILVVVDRFSKYGHFFALPWHFNDEYVAKIMVEGVIKLYRIPRSMMSDRDRIFVSTMWKEMA</sequence>
<keyword evidence="3" id="KW-1185">Reference proteome</keyword>
<protein>
    <recommendedName>
        <fullName evidence="1">Integrase catalytic domain-containing protein</fullName>
    </recommendedName>
</protein>
<feature type="domain" description="Integrase catalytic" evidence="1">
    <location>
        <begin position="32"/>
        <end position="118"/>
    </location>
</feature>
<dbReference type="InterPro" id="IPR001584">
    <property type="entry name" value="Integrase_cat-core"/>
</dbReference>
<dbReference type="InterPro" id="IPR036397">
    <property type="entry name" value="RNaseH_sf"/>
</dbReference>
<dbReference type="Proteomes" id="UP001165190">
    <property type="component" value="Unassembled WGS sequence"/>
</dbReference>
<dbReference type="InterPro" id="IPR012337">
    <property type="entry name" value="RNaseH-like_sf"/>
</dbReference>
<comment type="caution">
    <text evidence="2">The sequence shown here is derived from an EMBL/GenBank/DDBJ whole genome shotgun (WGS) entry which is preliminary data.</text>
</comment>
<evidence type="ECO:0000313" key="3">
    <source>
        <dbReference type="Proteomes" id="UP001165190"/>
    </source>
</evidence>
<dbReference type="AlphaFoldDB" id="A0A9W7MML9"/>
<reference evidence="2" key="1">
    <citation type="submission" date="2023-05" db="EMBL/GenBank/DDBJ databases">
        <title>Genome and transcriptome analyses reveal genes involved in the formation of fine ridges on petal epidermal cells in Hibiscus trionum.</title>
        <authorList>
            <person name="Koshimizu S."/>
            <person name="Masuda S."/>
            <person name="Ishii T."/>
            <person name="Shirasu K."/>
            <person name="Hoshino A."/>
            <person name="Arita M."/>
        </authorList>
    </citation>
    <scope>NUCLEOTIDE SEQUENCE</scope>
    <source>
        <strain evidence="2">Hamamatsu line</strain>
    </source>
</reference>
<proteinExistence type="predicted"/>